<reference evidence="1" key="1">
    <citation type="journal article" date="2020" name="Fungal Divers.">
        <title>Resolving the Mortierellaceae phylogeny through synthesis of multi-gene phylogenetics and phylogenomics.</title>
        <authorList>
            <person name="Vandepol N."/>
            <person name="Liber J."/>
            <person name="Desiro A."/>
            <person name="Na H."/>
            <person name="Kennedy M."/>
            <person name="Barry K."/>
            <person name="Grigoriev I.V."/>
            <person name="Miller A.N."/>
            <person name="O'Donnell K."/>
            <person name="Stajich J.E."/>
            <person name="Bonito G."/>
        </authorList>
    </citation>
    <scope>NUCLEOTIDE SEQUENCE</scope>
    <source>
        <strain evidence="1">NVP1</strain>
    </source>
</reference>
<dbReference type="EMBL" id="JAAAUY010000895">
    <property type="protein sequence ID" value="KAF9325630.1"/>
    <property type="molecule type" value="Genomic_DNA"/>
</dbReference>
<protein>
    <submittedName>
        <fullName evidence="1">Uncharacterized protein</fullName>
    </submittedName>
</protein>
<sequence length="113" mass="13070">MPQGKSGQINMLIQVPLKKRVLLLEWKTIQIDLLAVGTLQGCKEKAEQLKNMVDVNEILELRFSGRDLWRARQTIQSWIEDGPIKEENKTSLHQQLTEYVTSPEIAKLKEENE</sequence>
<evidence type="ECO:0000313" key="1">
    <source>
        <dbReference type="EMBL" id="KAF9325630.1"/>
    </source>
</evidence>
<keyword evidence="2" id="KW-1185">Reference proteome</keyword>
<organism evidence="1 2">
    <name type="scientific">Podila minutissima</name>
    <dbReference type="NCBI Taxonomy" id="64525"/>
    <lineage>
        <taxon>Eukaryota</taxon>
        <taxon>Fungi</taxon>
        <taxon>Fungi incertae sedis</taxon>
        <taxon>Mucoromycota</taxon>
        <taxon>Mortierellomycotina</taxon>
        <taxon>Mortierellomycetes</taxon>
        <taxon>Mortierellales</taxon>
        <taxon>Mortierellaceae</taxon>
        <taxon>Podila</taxon>
    </lineage>
</organism>
<dbReference type="Proteomes" id="UP000696485">
    <property type="component" value="Unassembled WGS sequence"/>
</dbReference>
<gene>
    <name evidence="1" type="ORF">BG006_010880</name>
</gene>
<feature type="non-terminal residue" evidence="1">
    <location>
        <position position="113"/>
    </location>
</feature>
<proteinExistence type="predicted"/>
<dbReference type="AlphaFoldDB" id="A0A9P5SGB4"/>
<name>A0A9P5SGB4_9FUNG</name>
<comment type="caution">
    <text evidence="1">The sequence shown here is derived from an EMBL/GenBank/DDBJ whole genome shotgun (WGS) entry which is preliminary data.</text>
</comment>
<evidence type="ECO:0000313" key="2">
    <source>
        <dbReference type="Proteomes" id="UP000696485"/>
    </source>
</evidence>
<accession>A0A9P5SGB4</accession>